<keyword evidence="1" id="KW-0472">Membrane</keyword>
<feature type="transmembrane region" description="Helical" evidence="1">
    <location>
        <begin position="393"/>
        <end position="414"/>
    </location>
</feature>
<dbReference type="EMBL" id="JADKPV010000001">
    <property type="protein sequence ID" value="MBF4500919.1"/>
    <property type="molecule type" value="Genomic_DNA"/>
</dbReference>
<dbReference type="AlphaFoldDB" id="A0A8J7KSU2"/>
<evidence type="ECO:0000313" key="4">
    <source>
        <dbReference type="Proteomes" id="UP000622653"/>
    </source>
</evidence>
<feature type="transmembrane region" description="Helical" evidence="1">
    <location>
        <begin position="98"/>
        <end position="123"/>
    </location>
</feature>
<feature type="transmembrane region" description="Helical" evidence="1">
    <location>
        <begin position="243"/>
        <end position="263"/>
    </location>
</feature>
<organism evidence="3 4">
    <name type="scientific">Savagea serpentis</name>
    <dbReference type="NCBI Taxonomy" id="2785297"/>
    <lineage>
        <taxon>Bacteria</taxon>
        <taxon>Bacillati</taxon>
        <taxon>Bacillota</taxon>
        <taxon>Bacilli</taxon>
        <taxon>Bacillales</taxon>
        <taxon>Caryophanaceae</taxon>
        <taxon>Savagea</taxon>
    </lineage>
</organism>
<reference evidence="3" key="1">
    <citation type="submission" date="2020-11" db="EMBL/GenBank/DDBJ databases">
        <title>Multidrug resistant novel bacterium Savagea serpentis sp. nov., isolated from the scats of a vine snake (Ahaetulla nasuta).</title>
        <authorList>
            <person name="Venkata Ramana V."/>
            <person name="Vikas Patil S."/>
            <person name="Yogita Lugani V."/>
        </authorList>
    </citation>
    <scope>NUCLEOTIDE SEQUENCE</scope>
    <source>
        <strain evidence="3">SN6</strain>
    </source>
</reference>
<name>A0A8J7KSU2_9BACL</name>
<feature type="transmembrane region" description="Helical" evidence="1">
    <location>
        <begin position="29"/>
        <end position="46"/>
    </location>
</feature>
<dbReference type="Proteomes" id="UP000622653">
    <property type="component" value="Unassembled WGS sequence"/>
</dbReference>
<evidence type="ECO:0000256" key="1">
    <source>
        <dbReference type="SAM" id="Phobius"/>
    </source>
</evidence>
<dbReference type="InterPro" id="IPR011642">
    <property type="entry name" value="Gate_dom"/>
</dbReference>
<feature type="domain" description="Nucleoside transporter/FeoB GTPase Gate" evidence="2">
    <location>
        <begin position="142"/>
        <end position="237"/>
    </location>
</feature>
<sequence length="450" mass="50205">MELNQQLEQPIANNQQSINRATPLNVFKFFFYSIIGIVVFFIPVEFNGKSSIILDHIVTIISVWSPTFVTYFSLLVLFMGAVYPFITKTWNNSNVDLIFSLFKILGFIAGAMIIFGVGPAWLFDPSMGPFLMDKLIKPVSLLVPIGAIFLALLVSYGLLEFVGIFMQPVMRPIFKTPGRSAIDAVASFVGSYSIGLLVTNRIYNEGKYTFREAAIVATGFSTVSVTFMVVIANTLNIMDKWNLFFWTAFIITFIVTAITVRIWPLSSYKDEYKTGEGSPEVIVRKDRFKVAWREAMIVADTTPNLPTNIWINLKDGLRMTFNILPTIMSIGLLGLVLATFTPVFDILGYLFVPITYLLQAPEPLLTAKAAAISISEIFLPSLLVTEAMVATKFIVAVLSVSAILFFSAIIPTILATDIRISIRDLIIIWFERVVLTLIIVIPLTVYVFAL</sequence>
<feature type="transmembrane region" description="Helical" evidence="1">
    <location>
        <begin position="179"/>
        <end position="198"/>
    </location>
</feature>
<feature type="transmembrane region" description="Helical" evidence="1">
    <location>
        <begin position="426"/>
        <end position="449"/>
    </location>
</feature>
<dbReference type="Pfam" id="PF07670">
    <property type="entry name" value="Gate"/>
    <property type="match status" value="1"/>
</dbReference>
<accession>A0A8J7KSU2</accession>
<feature type="transmembrane region" description="Helical" evidence="1">
    <location>
        <begin position="58"/>
        <end position="86"/>
    </location>
</feature>
<feature type="transmembrane region" description="Helical" evidence="1">
    <location>
        <begin position="135"/>
        <end position="159"/>
    </location>
</feature>
<evidence type="ECO:0000259" key="2">
    <source>
        <dbReference type="Pfam" id="PF07670"/>
    </source>
</evidence>
<proteinExistence type="predicted"/>
<feature type="transmembrane region" description="Helical" evidence="1">
    <location>
        <begin position="210"/>
        <end position="231"/>
    </location>
</feature>
<keyword evidence="1" id="KW-1133">Transmembrane helix</keyword>
<evidence type="ECO:0000313" key="3">
    <source>
        <dbReference type="EMBL" id="MBF4500919.1"/>
    </source>
</evidence>
<keyword evidence="1" id="KW-0812">Transmembrane</keyword>
<feature type="transmembrane region" description="Helical" evidence="1">
    <location>
        <begin position="327"/>
        <end position="352"/>
    </location>
</feature>
<protein>
    <submittedName>
        <fullName evidence="3">YjiH family protein</fullName>
    </submittedName>
</protein>
<gene>
    <name evidence="3" type="ORF">IRY55_06020</name>
</gene>
<keyword evidence="4" id="KW-1185">Reference proteome</keyword>
<comment type="caution">
    <text evidence="3">The sequence shown here is derived from an EMBL/GenBank/DDBJ whole genome shotgun (WGS) entry which is preliminary data.</text>
</comment>